<dbReference type="Proteomes" id="UP001225788">
    <property type="component" value="Plasmid unnamed1"/>
</dbReference>
<dbReference type="RefSeq" id="WP_306161488.1">
    <property type="nucleotide sequence ID" value="NZ_CP132315.1"/>
</dbReference>
<geneLocation type="plasmid" evidence="1 2">
    <name>unnamed1</name>
</geneLocation>
<protein>
    <recommendedName>
        <fullName evidence="3">DUF3800 domain-containing protein</fullName>
    </recommendedName>
</protein>
<proteinExistence type="predicted"/>
<evidence type="ECO:0000313" key="1">
    <source>
        <dbReference type="EMBL" id="WLS05037.1"/>
    </source>
</evidence>
<evidence type="ECO:0008006" key="3">
    <source>
        <dbReference type="Google" id="ProtNLM"/>
    </source>
</evidence>
<reference evidence="1 2" key="1">
    <citation type="submission" date="2023-08" db="EMBL/GenBank/DDBJ databases">
        <title>Pathogen: clinical or host-associated sample.</title>
        <authorList>
            <person name="Hergert J."/>
            <person name="Casey R."/>
            <person name="Wagner J."/>
            <person name="Young E.L."/>
            <person name="Oakeson K.F."/>
        </authorList>
    </citation>
    <scope>NUCLEOTIDE SEQUENCE [LARGE SCALE GENOMIC DNA]</scope>
    <source>
        <strain evidence="1 2">UPHL-collab-2</strain>
        <plasmid evidence="1 2">unnamed1</plasmid>
    </source>
</reference>
<organism evidence="1 2">
    <name type="scientific">Shinella oryzae</name>
    <dbReference type="NCBI Taxonomy" id="2871820"/>
    <lineage>
        <taxon>Bacteria</taxon>
        <taxon>Pseudomonadati</taxon>
        <taxon>Pseudomonadota</taxon>
        <taxon>Alphaproteobacteria</taxon>
        <taxon>Hyphomicrobiales</taxon>
        <taxon>Rhizobiaceae</taxon>
        <taxon>Shinella</taxon>
    </lineage>
</organism>
<accession>A0ABY9K8Y8</accession>
<sequence length="298" mass="33725">MDLSAYFDDSSSDTGERDLVFAGLVNSDEAWRQFAVAWRAALAKAPTITHLKMSEANALRGQFASWTRDARDQKLQILAEVLDRFRPRWTFDVSISRAQYASHVAPATARGLSTPHFAATFGAVSIVARCLASEGITAPVRFVFDVQEGVDKDVTLFFDYMVENLDPVSRKLINIPIGYGDEMQDLPLQAADMLAWHIRRQRQGDKDLTVTRRAKFLRSNRHIEARVPLDMLIRWSAIFSQVLPILQTLKSKGKWQRFRAIVDQAKSAGFRPPHGEDPSDTLTNIRAAWDEFENKGMR</sequence>
<name>A0ABY9K8Y8_9HYPH</name>
<gene>
    <name evidence="1" type="ORF">Q9315_22965</name>
</gene>
<keyword evidence="2" id="KW-1185">Reference proteome</keyword>
<evidence type="ECO:0000313" key="2">
    <source>
        <dbReference type="Proteomes" id="UP001225788"/>
    </source>
</evidence>
<keyword evidence="1" id="KW-0614">Plasmid</keyword>
<dbReference type="EMBL" id="CP132315">
    <property type="protein sequence ID" value="WLS05037.1"/>
    <property type="molecule type" value="Genomic_DNA"/>
</dbReference>